<feature type="region of interest" description="Disordered" evidence="1">
    <location>
        <begin position="141"/>
        <end position="176"/>
    </location>
</feature>
<accession>A0A4Z2FLL4</accession>
<feature type="compositionally biased region" description="Gly residues" evidence="1">
    <location>
        <begin position="144"/>
        <end position="155"/>
    </location>
</feature>
<proteinExistence type="predicted"/>
<dbReference type="AlphaFoldDB" id="A0A4Z2FLL4"/>
<reference evidence="2 3" key="1">
    <citation type="submission" date="2019-03" db="EMBL/GenBank/DDBJ databases">
        <title>First draft genome of Liparis tanakae, snailfish: a comprehensive survey of snailfish specific genes.</title>
        <authorList>
            <person name="Kim W."/>
            <person name="Song I."/>
            <person name="Jeong J.-H."/>
            <person name="Kim D."/>
            <person name="Kim S."/>
            <person name="Ryu S."/>
            <person name="Song J.Y."/>
            <person name="Lee S.K."/>
        </authorList>
    </citation>
    <scope>NUCLEOTIDE SEQUENCE [LARGE SCALE GENOMIC DNA]</scope>
    <source>
        <tissue evidence="2">Muscle</tissue>
    </source>
</reference>
<feature type="compositionally biased region" description="Basic residues" evidence="1">
    <location>
        <begin position="161"/>
        <end position="176"/>
    </location>
</feature>
<protein>
    <submittedName>
        <fullName evidence="2">Uncharacterized protein</fullName>
    </submittedName>
</protein>
<evidence type="ECO:0000256" key="1">
    <source>
        <dbReference type="SAM" id="MobiDB-lite"/>
    </source>
</evidence>
<dbReference type="EMBL" id="SRLO01001073">
    <property type="protein sequence ID" value="TNN41911.1"/>
    <property type="molecule type" value="Genomic_DNA"/>
</dbReference>
<dbReference type="Proteomes" id="UP000314294">
    <property type="component" value="Unassembled WGS sequence"/>
</dbReference>
<sequence>MTSAICVENPDEGPETRLMALQLRRPGQEDRRHVCGRSLWVEFVGGVCGRSLWVEFMGGVCGLSLWVEFMGGPPPICELAIHLVSPTTVRACGRRPTSFTVIIRCCDDFRTATASSCGTLAKLRPFTSRIWSPTCGAARRHRGGAGGAEHGGKGGSWAHARGARRGQKVKRGQRQRWWRRGQRDERVLVRSYRNNRNNEAAQESGALFKRSARYAMEAFRGGGATEAPPPTTSRCLDPQTASLPSPRGSGPLGWRSPV</sequence>
<organism evidence="2 3">
    <name type="scientific">Liparis tanakae</name>
    <name type="common">Tanaka's snailfish</name>
    <dbReference type="NCBI Taxonomy" id="230148"/>
    <lineage>
        <taxon>Eukaryota</taxon>
        <taxon>Metazoa</taxon>
        <taxon>Chordata</taxon>
        <taxon>Craniata</taxon>
        <taxon>Vertebrata</taxon>
        <taxon>Euteleostomi</taxon>
        <taxon>Actinopterygii</taxon>
        <taxon>Neopterygii</taxon>
        <taxon>Teleostei</taxon>
        <taxon>Neoteleostei</taxon>
        <taxon>Acanthomorphata</taxon>
        <taxon>Eupercaria</taxon>
        <taxon>Perciformes</taxon>
        <taxon>Cottioidei</taxon>
        <taxon>Cottales</taxon>
        <taxon>Liparidae</taxon>
        <taxon>Liparis</taxon>
    </lineage>
</organism>
<comment type="caution">
    <text evidence="2">The sequence shown here is derived from an EMBL/GenBank/DDBJ whole genome shotgun (WGS) entry which is preliminary data.</text>
</comment>
<keyword evidence="3" id="KW-1185">Reference proteome</keyword>
<evidence type="ECO:0000313" key="3">
    <source>
        <dbReference type="Proteomes" id="UP000314294"/>
    </source>
</evidence>
<name>A0A4Z2FLL4_9TELE</name>
<evidence type="ECO:0000313" key="2">
    <source>
        <dbReference type="EMBL" id="TNN41911.1"/>
    </source>
</evidence>
<feature type="region of interest" description="Disordered" evidence="1">
    <location>
        <begin position="219"/>
        <end position="258"/>
    </location>
</feature>
<gene>
    <name evidence="2" type="ORF">EYF80_047907</name>
</gene>